<dbReference type="EMBL" id="RSCD01000005">
    <property type="protein sequence ID" value="RSH92760.1"/>
    <property type="molecule type" value="Genomic_DNA"/>
</dbReference>
<feature type="compositionally biased region" description="Polar residues" evidence="1">
    <location>
        <begin position="712"/>
        <end position="724"/>
    </location>
</feature>
<feature type="region of interest" description="Disordered" evidence="1">
    <location>
        <begin position="1024"/>
        <end position="1215"/>
    </location>
</feature>
<comment type="caution">
    <text evidence="2">The sequence shown here is derived from an EMBL/GenBank/DDBJ whole genome shotgun (WGS) entry which is preliminary data.</text>
</comment>
<feature type="compositionally biased region" description="Basic residues" evidence="1">
    <location>
        <begin position="461"/>
        <end position="470"/>
    </location>
</feature>
<keyword evidence="3" id="KW-1185">Reference proteome</keyword>
<evidence type="ECO:0000313" key="2">
    <source>
        <dbReference type="EMBL" id="RSH92760.1"/>
    </source>
</evidence>
<feature type="region of interest" description="Disordered" evidence="1">
    <location>
        <begin position="460"/>
        <end position="545"/>
    </location>
</feature>
<organism evidence="2 3">
    <name type="scientific">Saitozyma podzolica</name>
    <dbReference type="NCBI Taxonomy" id="1890683"/>
    <lineage>
        <taxon>Eukaryota</taxon>
        <taxon>Fungi</taxon>
        <taxon>Dikarya</taxon>
        <taxon>Basidiomycota</taxon>
        <taxon>Agaricomycotina</taxon>
        <taxon>Tremellomycetes</taxon>
        <taxon>Tremellales</taxon>
        <taxon>Trimorphomycetaceae</taxon>
        <taxon>Saitozyma</taxon>
    </lineage>
</organism>
<sequence length="1301" mass="144666">MDLSKPLLCRHCGLSSFFTIDPTSNEVVCQTCAVVDPVLSGRRNLAQENRFGGSELERVEEEALSEWNKRDEEFLTNVRSWIEMWLHDRRFRLVDSDARDLVTPALDKYKQIRHAELADLLKRRAQKYASGDTSLRDMRLSSNFEARRVLYHIAIAIKMTLQDCQLVVLYGKLEAARKRPAPTKPTWLPARTTGTGDIRVPSLDDIVEAAASSSTASGNQVKDRPYLFKQYRRFLSLLKCHVSALDAVMSNCVDVINRFKALSLVPHSQRVKMLLTRQRWADSHFDFLKALDWDAVLPAAYNLYRAQQCVSLWGSRSSAMVAVALVMVAITSLTGRPFERATAWTIELSQYYNLTHYVPGERYAEMKRFLIAWSTSIPDAGLPFPQLPVPSRVDVGDGFSGWNGDRRRAIPEADMAACAATVIANNWEAIYRARLWTRAQVIPYDEELANARRLFAAHAPKSNKVRRRPKGSVTPARVIRDPGDTPSRPSTPAQSEPSTPGSSASAIRPSPTPSMSYPPPDTSSTSAPPTPASAPSYPAPDRALWPLPPRIEQIIKSPSSSLTLADDAWTSPVKSAESPAVVRTGEPTIEDMIAMREDTSDEESDRDSDDCDVVPRSGSGLGLGGIDFNASGSVAHGFSVNPRGHFAVEKARPGTDAVAPLIGPKIPISALLSPPFTVETSRHEVAASKLSFKISTSAKRGVQRMPSRRASKSPSVESASTLHSIGSAPPSQPMSRSNTDELRNGTTTNSTRPGNPLFAEPAHPRAELVNQHIGQLIREREEYIVFRRSNERAAGRLVSESLEQFMLQWVEEQKRIGSIPTVITVQYLQHIGIDTTNANLRHFDLGPWIERNKYRWSLTECLLRAGVKPAEFPLHFLPYSLGSLNINLYHYKDSRLQPRPGPLRERDLEDELDFIFEVGGERAEHHILSPSEVEVRTNLYDRDGAFEGVFDDEGSPKRRRKSKKTASDDVAAEKRSTSSKNKRVDWLERLAKFIEQEGMDEDETIRTGLVDGDVEAIVSATVKASRRSKRGRDEDEALDGGEDGAEDFGRMFEGDDAEDDGEFDKDGEGGTNGGPGPAKRRKLSKSASTRTTTTPTPLVDSRELKEDDEDKEDEEDEADGNHTTGSSGGEGEKEVWSPDMTDPEVTRRHAAWQAEEARKKTAASEDMKRRKGMSYEEKKADDARRKEDTRPEKAKEIARVRGLSKEEKQKEKEWERERMYWADQAKGKKGRVAKNTNAAMTSSPPLRVAIAVTAPVAQDLDVEMDDGTYDQDDDDDDEDGEDDADARRRFLAMAAYAGGSA</sequence>
<evidence type="ECO:0000256" key="1">
    <source>
        <dbReference type="SAM" id="MobiDB-lite"/>
    </source>
</evidence>
<feature type="compositionally biased region" description="Acidic residues" evidence="1">
    <location>
        <begin position="1054"/>
        <end position="1065"/>
    </location>
</feature>
<feature type="compositionally biased region" description="Basic and acidic residues" evidence="1">
    <location>
        <begin position="965"/>
        <end position="978"/>
    </location>
</feature>
<name>A0A427YNY7_9TREE</name>
<feature type="compositionally biased region" description="Polar residues" evidence="1">
    <location>
        <begin position="487"/>
        <end position="505"/>
    </location>
</feature>
<feature type="compositionally biased region" description="Acidic residues" evidence="1">
    <location>
        <begin position="1034"/>
        <end position="1046"/>
    </location>
</feature>
<feature type="compositionally biased region" description="Polar residues" evidence="1">
    <location>
        <begin position="744"/>
        <end position="753"/>
    </location>
</feature>
<protein>
    <submittedName>
        <fullName evidence="2">Uncharacterized protein</fullName>
    </submittedName>
</protein>
<feature type="compositionally biased region" description="Low complexity" evidence="1">
    <location>
        <begin position="1085"/>
        <end position="1098"/>
    </location>
</feature>
<dbReference type="OrthoDB" id="2596052at2759"/>
<feature type="compositionally biased region" description="Pro residues" evidence="1">
    <location>
        <begin position="510"/>
        <end position="521"/>
    </location>
</feature>
<feature type="compositionally biased region" description="Low complexity" evidence="1">
    <location>
        <begin position="522"/>
        <end position="541"/>
    </location>
</feature>
<feature type="compositionally biased region" description="Basic and acidic residues" evidence="1">
    <location>
        <begin position="1155"/>
        <end position="1215"/>
    </location>
</feature>
<feature type="region of interest" description="Disordered" evidence="1">
    <location>
        <begin position="1257"/>
        <end position="1287"/>
    </location>
</feature>
<feature type="region of interest" description="Disordered" evidence="1">
    <location>
        <begin position="697"/>
        <end position="757"/>
    </location>
</feature>
<feature type="compositionally biased region" description="Acidic residues" evidence="1">
    <location>
        <begin position="1260"/>
        <end position="1284"/>
    </location>
</feature>
<feature type="compositionally biased region" description="Acidic residues" evidence="1">
    <location>
        <begin position="1106"/>
        <end position="1118"/>
    </location>
</feature>
<dbReference type="Proteomes" id="UP000279259">
    <property type="component" value="Unassembled WGS sequence"/>
</dbReference>
<accession>A0A427YNY7</accession>
<feature type="region of interest" description="Disordered" evidence="1">
    <location>
        <begin position="950"/>
        <end position="978"/>
    </location>
</feature>
<proteinExistence type="predicted"/>
<reference evidence="2 3" key="1">
    <citation type="submission" date="2018-11" db="EMBL/GenBank/DDBJ databases">
        <title>Genome sequence of Saitozyma podzolica DSM 27192.</title>
        <authorList>
            <person name="Aliyu H."/>
            <person name="Gorte O."/>
            <person name="Ochsenreither K."/>
        </authorList>
    </citation>
    <scope>NUCLEOTIDE SEQUENCE [LARGE SCALE GENOMIC DNA]</scope>
    <source>
        <strain evidence="2 3">DSM 27192</strain>
    </source>
</reference>
<gene>
    <name evidence="2" type="ORF">EHS25_008206</name>
</gene>
<evidence type="ECO:0000313" key="3">
    <source>
        <dbReference type="Proteomes" id="UP000279259"/>
    </source>
</evidence>